<name>A0A5B7K492_PORTR</name>
<dbReference type="EMBL" id="VSRR010118330">
    <property type="protein sequence ID" value="MPC99434.1"/>
    <property type="molecule type" value="Genomic_DNA"/>
</dbReference>
<reference evidence="1 2" key="1">
    <citation type="submission" date="2019-05" db="EMBL/GenBank/DDBJ databases">
        <title>Another draft genome of Portunus trituberculatus and its Hox gene families provides insights of decapod evolution.</title>
        <authorList>
            <person name="Jeong J.-H."/>
            <person name="Song I."/>
            <person name="Kim S."/>
            <person name="Choi T."/>
            <person name="Kim D."/>
            <person name="Ryu S."/>
            <person name="Kim W."/>
        </authorList>
    </citation>
    <scope>NUCLEOTIDE SEQUENCE [LARGE SCALE GENOMIC DNA]</scope>
    <source>
        <tissue evidence="1">Muscle</tissue>
    </source>
</reference>
<evidence type="ECO:0000313" key="2">
    <source>
        <dbReference type="Proteomes" id="UP000324222"/>
    </source>
</evidence>
<evidence type="ECO:0000313" key="1">
    <source>
        <dbReference type="EMBL" id="MPC99434.1"/>
    </source>
</evidence>
<dbReference type="AlphaFoldDB" id="A0A5B7K492"/>
<proteinExistence type="predicted"/>
<protein>
    <submittedName>
        <fullName evidence="1">Uncharacterized protein</fullName>
    </submittedName>
</protein>
<keyword evidence="2" id="KW-1185">Reference proteome</keyword>
<comment type="caution">
    <text evidence="1">The sequence shown here is derived from an EMBL/GenBank/DDBJ whole genome shotgun (WGS) entry which is preliminary data.</text>
</comment>
<accession>A0A5B7K492</accession>
<organism evidence="1 2">
    <name type="scientific">Portunus trituberculatus</name>
    <name type="common">Swimming crab</name>
    <name type="synonym">Neptunus trituberculatus</name>
    <dbReference type="NCBI Taxonomy" id="210409"/>
    <lineage>
        <taxon>Eukaryota</taxon>
        <taxon>Metazoa</taxon>
        <taxon>Ecdysozoa</taxon>
        <taxon>Arthropoda</taxon>
        <taxon>Crustacea</taxon>
        <taxon>Multicrustacea</taxon>
        <taxon>Malacostraca</taxon>
        <taxon>Eumalacostraca</taxon>
        <taxon>Eucarida</taxon>
        <taxon>Decapoda</taxon>
        <taxon>Pleocyemata</taxon>
        <taxon>Brachyura</taxon>
        <taxon>Eubrachyura</taxon>
        <taxon>Portunoidea</taxon>
        <taxon>Portunidae</taxon>
        <taxon>Portuninae</taxon>
        <taxon>Portunus</taxon>
    </lineage>
</organism>
<gene>
    <name evidence="1" type="ORF">E2C01_094847</name>
</gene>
<sequence length="73" mass="8553">MDQLKRFLIYWLERLESRLLVTQLHYACWSPSQPATLGIELRALQVGLRPHHTPHTGKAGPKPLKLHPIPFYW</sequence>
<dbReference type="Proteomes" id="UP000324222">
    <property type="component" value="Unassembled WGS sequence"/>
</dbReference>